<dbReference type="EMBL" id="JAAIIF010000008">
    <property type="protein sequence ID" value="NMM96141.1"/>
    <property type="molecule type" value="Genomic_DNA"/>
</dbReference>
<name>A0A7Y0ETI6_9BIFI</name>
<dbReference type="Pfam" id="PF05949">
    <property type="entry name" value="DUF881"/>
    <property type="match status" value="1"/>
</dbReference>
<evidence type="ECO:0000256" key="1">
    <source>
        <dbReference type="ARBA" id="ARBA00009108"/>
    </source>
</evidence>
<feature type="transmembrane region" description="Helical" evidence="4">
    <location>
        <begin position="55"/>
        <end position="77"/>
    </location>
</feature>
<organism evidence="5 6">
    <name type="scientific">Bifidobacterium erythrocebi</name>
    <dbReference type="NCBI Taxonomy" id="2675325"/>
    <lineage>
        <taxon>Bacteria</taxon>
        <taxon>Bacillati</taxon>
        <taxon>Actinomycetota</taxon>
        <taxon>Actinomycetes</taxon>
        <taxon>Bifidobacteriales</taxon>
        <taxon>Bifidobacteriaceae</taxon>
        <taxon>Bifidobacterium</taxon>
    </lineage>
</organism>
<dbReference type="PANTHER" id="PTHR37313">
    <property type="entry name" value="UPF0749 PROTEIN RV1825"/>
    <property type="match status" value="1"/>
</dbReference>
<evidence type="ECO:0000256" key="2">
    <source>
        <dbReference type="SAM" id="Coils"/>
    </source>
</evidence>
<evidence type="ECO:0000313" key="5">
    <source>
        <dbReference type="EMBL" id="NMM96141.1"/>
    </source>
</evidence>
<keyword evidence="4" id="KW-0472">Membrane</keyword>
<dbReference type="PANTHER" id="PTHR37313:SF2">
    <property type="entry name" value="UPF0749 PROTEIN YLXX"/>
    <property type="match status" value="1"/>
</dbReference>
<comment type="similarity">
    <text evidence="1">Belongs to the UPF0749 family.</text>
</comment>
<keyword evidence="4" id="KW-1133">Transmembrane helix</keyword>
<dbReference type="Proteomes" id="UP000529710">
    <property type="component" value="Unassembled WGS sequence"/>
</dbReference>
<protein>
    <recommendedName>
        <fullName evidence="7">DUF881 domain-containing protein</fullName>
    </recommendedName>
</protein>
<gene>
    <name evidence="5" type="ORF">G1C98_0877</name>
</gene>
<evidence type="ECO:0000256" key="3">
    <source>
        <dbReference type="SAM" id="MobiDB-lite"/>
    </source>
</evidence>
<dbReference type="InterPro" id="IPR010273">
    <property type="entry name" value="DUF881"/>
</dbReference>
<evidence type="ECO:0008006" key="7">
    <source>
        <dbReference type="Google" id="ProtNLM"/>
    </source>
</evidence>
<proteinExistence type="inferred from homology"/>
<evidence type="ECO:0000313" key="6">
    <source>
        <dbReference type="Proteomes" id="UP000529710"/>
    </source>
</evidence>
<keyword evidence="6" id="KW-1185">Reference proteome</keyword>
<feature type="region of interest" description="Disordered" evidence="3">
    <location>
        <begin position="1"/>
        <end position="47"/>
    </location>
</feature>
<keyword evidence="2" id="KW-0175">Coiled coil</keyword>
<reference evidence="5 6" key="1">
    <citation type="submission" date="2020-02" db="EMBL/GenBank/DDBJ databases">
        <title>Characterization of phylogenetic diversity of novel bifidobacterial species isolated in Czech ZOOs.</title>
        <authorList>
            <person name="Lugli G.A."/>
            <person name="Vera N.B."/>
            <person name="Ventura M."/>
        </authorList>
    </citation>
    <scope>NUCLEOTIDE SEQUENCE [LARGE SCALE GENOMIC DNA]</scope>
    <source>
        <strain evidence="5 6">DSM 109960</strain>
    </source>
</reference>
<comment type="caution">
    <text evidence="5">The sequence shown here is derived from an EMBL/GenBank/DDBJ whole genome shotgun (WGS) entry which is preliminary data.</text>
</comment>
<accession>A0A7Y0ETI6</accession>
<evidence type="ECO:0000256" key="4">
    <source>
        <dbReference type="SAM" id="Phobius"/>
    </source>
</evidence>
<keyword evidence="4" id="KW-0812">Transmembrane</keyword>
<dbReference type="RefSeq" id="WP_169079659.1">
    <property type="nucleotide sequence ID" value="NZ_JAAIIF010000008.1"/>
</dbReference>
<feature type="coiled-coil region" evidence="2">
    <location>
        <begin position="92"/>
        <end position="143"/>
    </location>
</feature>
<feature type="compositionally biased region" description="Basic residues" evidence="3">
    <location>
        <begin position="1"/>
        <end position="12"/>
    </location>
</feature>
<sequence length="281" mass="30790">MARQNRHGRNRSRNTVSELRERSEEERRNDDTATGSFPQVHGRTGKRTLKGTSDFRIRASSTILITLMCALLGFGYMTQINSGPSTYETMSEDELVRLINETSTQAQNLEQRKNQLSQQLSSLKAAADQREQAQRIANQNKETSGIISGRLPAQGKGVIITIGKGKDKDVDASTMFTLIEELRNAGAEVISINDVRVVTSTSIWDDEDGGLQCDGIPLTLPYTVRAIGNPSDLQNAVNIAGGIGSRLKVMYGAKVSVKQSDNVQIDATREPSTNNYAKTVE</sequence>
<dbReference type="AlphaFoldDB" id="A0A7Y0ETI6"/>
<feature type="compositionally biased region" description="Basic and acidic residues" evidence="3">
    <location>
        <begin position="18"/>
        <end position="31"/>
    </location>
</feature>
<dbReference type="GO" id="GO:0005886">
    <property type="term" value="C:plasma membrane"/>
    <property type="evidence" value="ECO:0007669"/>
    <property type="project" value="TreeGrafter"/>
</dbReference>
<dbReference type="Gene3D" id="3.30.70.1880">
    <property type="entry name" value="Protein of unknown function DUF881"/>
    <property type="match status" value="1"/>
</dbReference>